<evidence type="ECO:0000313" key="2">
    <source>
        <dbReference type="EMBL" id="MCD2166588.1"/>
    </source>
</evidence>
<keyword evidence="3" id="KW-1185">Reference proteome</keyword>
<dbReference type="InterPro" id="IPR007055">
    <property type="entry name" value="BON_dom"/>
</dbReference>
<dbReference type="EMBL" id="JAJNCT010000020">
    <property type="protein sequence ID" value="MCD2166588.1"/>
    <property type="molecule type" value="Genomic_DNA"/>
</dbReference>
<comment type="caution">
    <text evidence="2">The sequence shown here is derived from an EMBL/GenBank/DDBJ whole genome shotgun (WGS) entry which is preliminary data.</text>
</comment>
<evidence type="ECO:0000313" key="3">
    <source>
        <dbReference type="Proteomes" id="UP001199260"/>
    </source>
</evidence>
<dbReference type="Gene3D" id="3.30.1340.30">
    <property type="match status" value="1"/>
</dbReference>
<sequence>MHLIRRSSVVKTLAIAALALALMGAGLAALWQGGALQQAWHWSQGVGQTLDASGQRASQAVERAAQANRRRAEDDAISSQVMDALAASQSQELVALQVETSHAMVTVRGTVSSRPLLDRAVALANSTPGVHGVFSLIQIQGRADAPS</sequence>
<name>A0AAW4XZY6_9BURK</name>
<dbReference type="PROSITE" id="PS50914">
    <property type="entry name" value="BON"/>
    <property type="match status" value="1"/>
</dbReference>
<protein>
    <submittedName>
        <fullName evidence="2">BON domain-containing protein</fullName>
    </submittedName>
</protein>
<accession>A0AAW4XZY6</accession>
<organism evidence="2 3">
    <name type="scientific">Comamonas koreensis</name>
    <dbReference type="NCBI Taxonomy" id="160825"/>
    <lineage>
        <taxon>Bacteria</taxon>
        <taxon>Pseudomonadati</taxon>
        <taxon>Pseudomonadota</taxon>
        <taxon>Betaproteobacteria</taxon>
        <taxon>Burkholderiales</taxon>
        <taxon>Comamonadaceae</taxon>
        <taxon>Comamonas</taxon>
    </lineage>
</organism>
<dbReference type="Proteomes" id="UP001199260">
    <property type="component" value="Unassembled WGS sequence"/>
</dbReference>
<dbReference type="AlphaFoldDB" id="A0AAW4XZY6"/>
<dbReference type="RefSeq" id="WP_230777137.1">
    <property type="nucleotide sequence ID" value="NZ_JAJNCT010000020.1"/>
</dbReference>
<evidence type="ECO:0000259" key="1">
    <source>
        <dbReference type="PROSITE" id="PS50914"/>
    </source>
</evidence>
<dbReference type="Pfam" id="PF04972">
    <property type="entry name" value="BON"/>
    <property type="match status" value="1"/>
</dbReference>
<feature type="domain" description="BON" evidence="1">
    <location>
        <begin position="73"/>
        <end position="141"/>
    </location>
</feature>
<gene>
    <name evidence="2" type="ORF">LPW39_15805</name>
</gene>
<reference evidence="2 3" key="1">
    <citation type="submission" date="2021-11" db="EMBL/GenBank/DDBJ databases">
        <title>Genome sequence.</title>
        <authorList>
            <person name="Sun Q."/>
        </authorList>
    </citation>
    <scope>NUCLEOTIDE SEQUENCE [LARGE SCALE GENOMIC DNA]</scope>
    <source>
        <strain evidence="2 3">KCTC 12005</strain>
    </source>
</reference>
<proteinExistence type="predicted"/>